<dbReference type="SMART" id="SM01231">
    <property type="entry name" value="H-kinase_dim"/>
    <property type="match status" value="1"/>
</dbReference>
<feature type="domain" description="HPt" evidence="17">
    <location>
        <begin position="3"/>
        <end position="107"/>
    </location>
</feature>
<keyword evidence="8" id="KW-0547">Nucleotide-binding</keyword>
<dbReference type="Pfam" id="PF01584">
    <property type="entry name" value="CheW"/>
    <property type="match status" value="1"/>
</dbReference>
<keyword evidence="6 13" id="KW-0597">Phosphoprotein</keyword>
<dbReference type="PRINTS" id="PR00344">
    <property type="entry name" value="BCTRLSENSOR"/>
</dbReference>
<dbReference type="SMART" id="SM00387">
    <property type="entry name" value="HATPase_c"/>
    <property type="match status" value="1"/>
</dbReference>
<dbReference type="SMART" id="SM00073">
    <property type="entry name" value="HPT"/>
    <property type="match status" value="1"/>
</dbReference>
<keyword evidence="7" id="KW-0808">Transferase</keyword>
<dbReference type="SUPFAM" id="SSF55874">
    <property type="entry name" value="ATPase domain of HSP90 chaperone/DNA topoisomerase II/histidine kinase"/>
    <property type="match status" value="1"/>
</dbReference>
<dbReference type="AlphaFoldDB" id="A0A542E4G6"/>
<evidence type="ECO:0000256" key="2">
    <source>
        <dbReference type="ARBA" id="ARBA00004236"/>
    </source>
</evidence>
<comment type="function">
    <text evidence="12">Involved in the transmission of sensory signals from the chemoreceptors to the flagellar motors. CheA is autophosphorylated; it can transfer its phosphate group to either CheB or CheY.</text>
</comment>
<dbReference type="InterPro" id="IPR036097">
    <property type="entry name" value="HisK_dim/P_sf"/>
</dbReference>
<dbReference type="InterPro" id="IPR051315">
    <property type="entry name" value="Bact_Chemotaxis_CheA"/>
</dbReference>
<feature type="domain" description="CheW-like" evidence="16">
    <location>
        <begin position="580"/>
        <end position="718"/>
    </location>
</feature>
<feature type="domain" description="Histidine kinase" evidence="15">
    <location>
        <begin position="385"/>
        <end position="588"/>
    </location>
</feature>
<dbReference type="FunFam" id="3.30.565.10:FF:000016">
    <property type="entry name" value="Chemotaxis protein CheA, putative"/>
    <property type="match status" value="1"/>
</dbReference>
<dbReference type="PROSITE" id="PS50851">
    <property type="entry name" value="CHEW"/>
    <property type="match status" value="1"/>
</dbReference>
<dbReference type="SUPFAM" id="SSF47226">
    <property type="entry name" value="Histidine-containing phosphotransfer domain, HPT domain"/>
    <property type="match status" value="1"/>
</dbReference>
<evidence type="ECO:0000256" key="1">
    <source>
        <dbReference type="ARBA" id="ARBA00000085"/>
    </source>
</evidence>
<dbReference type="InterPro" id="IPR036061">
    <property type="entry name" value="CheW-like_dom_sf"/>
</dbReference>
<dbReference type="PROSITE" id="PS50894">
    <property type="entry name" value="HPT"/>
    <property type="match status" value="1"/>
</dbReference>
<keyword evidence="10" id="KW-0067">ATP-binding</keyword>
<feature type="compositionally biased region" description="Low complexity" evidence="14">
    <location>
        <begin position="285"/>
        <end position="319"/>
    </location>
</feature>
<keyword evidence="5" id="KW-0145">Chemotaxis</keyword>
<evidence type="ECO:0000256" key="12">
    <source>
        <dbReference type="ARBA" id="ARBA00035100"/>
    </source>
</evidence>
<dbReference type="InterPro" id="IPR004358">
    <property type="entry name" value="Sig_transdc_His_kin-like_C"/>
</dbReference>
<dbReference type="InterPro" id="IPR002545">
    <property type="entry name" value="CheW-lke_dom"/>
</dbReference>
<keyword evidence="19" id="KW-1185">Reference proteome</keyword>
<dbReference type="SUPFAM" id="SSF47384">
    <property type="entry name" value="Homodimeric domain of signal transducing histidine kinase"/>
    <property type="match status" value="1"/>
</dbReference>
<evidence type="ECO:0000259" key="17">
    <source>
        <dbReference type="PROSITE" id="PS50894"/>
    </source>
</evidence>
<dbReference type="CDD" id="cd16916">
    <property type="entry name" value="HATPase_CheA-like"/>
    <property type="match status" value="1"/>
</dbReference>
<dbReference type="OrthoDB" id="144293at2"/>
<dbReference type="Proteomes" id="UP000317893">
    <property type="component" value="Unassembled WGS sequence"/>
</dbReference>
<evidence type="ECO:0000259" key="15">
    <source>
        <dbReference type="PROSITE" id="PS50109"/>
    </source>
</evidence>
<feature type="region of interest" description="Disordered" evidence="14">
    <location>
        <begin position="284"/>
        <end position="340"/>
    </location>
</feature>
<comment type="catalytic activity">
    <reaction evidence="1">
        <text>ATP + protein L-histidine = ADP + protein N-phospho-L-histidine.</text>
        <dbReference type="EC" id="2.7.13.3"/>
    </reaction>
</comment>
<dbReference type="SUPFAM" id="SSF50341">
    <property type="entry name" value="CheW-like"/>
    <property type="match status" value="1"/>
</dbReference>
<sequence length="735" mass="76618">MTLEEEMADALATLLVEAGELLEEMEAGLLDLDRGGDTQDVVHSIFRAAHTIKGSAGLFGLEHVVAFTHVLETVLDRVRAGEVAVTPALITVLLPCKDHIATLLDSAAGGSQELSDAQSATGRRLVAELEHLSSAQGAEPAPPTSPDTAADDAPSPLGPRLLRLSLRFGPDCLRSGMDPLSFIHYLSGLGDVVEVRTLAPFLPGGDSFDPESTYLAFLVTLRTDRSPDEVDAVFEFVRDESDIRVLEGDPGDTGDTGDTGATAAYDDLVESFAPHQDVVRSALLGPAPAGTDTPGSAAPTAPTAPTEPTEPTASPGAAARPSPTAARVGSAPQRTAETSEVRTIRVDAARLDRLIDTVGELVIAGAGAVAGLGSRSGDEALSAAVSEVTRLIEDVRDDALRLRMVPIGSTLSRFTRVVRDVSASLGKDVALTVTGGETEVDKALVEHIGDPLMHLVRNALDHGLESPERRVALGKPRRGSLELRARHDSGAIVVELADDGAGIDVAAVHAKAVERGLVEPGTQLSDKEVLALVFEPGFSTASSVSTLSGRGVGMDVVKRNVSALRGTIDIDSRPGEGTTVRIRLPLTLAIIDGFMVGVGATTFVVPLSQVLECVELPPGGLRRDYMDLRGEVLPLIPLRRVLDVDGLTPRRENVVVVECAGSKAGLVVDTLRGEFQTVIKPLGSLFAGAEGIGGSTILGDGAVALILDVPALVRHASTTRPPSTAPARRPQAVAS</sequence>
<dbReference type="PANTHER" id="PTHR43395">
    <property type="entry name" value="SENSOR HISTIDINE KINASE CHEA"/>
    <property type="match status" value="1"/>
</dbReference>
<evidence type="ECO:0000256" key="5">
    <source>
        <dbReference type="ARBA" id="ARBA00022500"/>
    </source>
</evidence>
<dbReference type="RefSeq" id="WP_141849498.1">
    <property type="nucleotide sequence ID" value="NZ_BAAAPR010000015.1"/>
</dbReference>
<dbReference type="Gene3D" id="3.30.565.10">
    <property type="entry name" value="Histidine kinase-like ATPase, C-terminal domain"/>
    <property type="match status" value="1"/>
</dbReference>
<evidence type="ECO:0000256" key="3">
    <source>
        <dbReference type="ARBA" id="ARBA00012438"/>
    </source>
</evidence>
<evidence type="ECO:0000256" key="7">
    <source>
        <dbReference type="ARBA" id="ARBA00022679"/>
    </source>
</evidence>
<protein>
    <recommendedName>
        <fullName evidence="4">Chemotaxis protein CheA</fullName>
        <ecNumber evidence="3">2.7.13.3</ecNumber>
    </recommendedName>
</protein>
<dbReference type="InterPro" id="IPR036890">
    <property type="entry name" value="HATPase_C_sf"/>
</dbReference>
<dbReference type="GO" id="GO:0005737">
    <property type="term" value="C:cytoplasm"/>
    <property type="evidence" value="ECO:0007669"/>
    <property type="project" value="InterPro"/>
</dbReference>
<dbReference type="InterPro" id="IPR003594">
    <property type="entry name" value="HATPase_dom"/>
</dbReference>
<dbReference type="InterPro" id="IPR037006">
    <property type="entry name" value="CheA-like_homodim_sf"/>
</dbReference>
<evidence type="ECO:0000259" key="16">
    <source>
        <dbReference type="PROSITE" id="PS50851"/>
    </source>
</evidence>
<evidence type="ECO:0000256" key="6">
    <source>
        <dbReference type="ARBA" id="ARBA00022553"/>
    </source>
</evidence>
<dbReference type="Pfam" id="PF02895">
    <property type="entry name" value="H-kinase_dim"/>
    <property type="match status" value="1"/>
</dbReference>
<gene>
    <name evidence="18" type="ORF">FB458_3362</name>
</gene>
<dbReference type="EC" id="2.7.13.3" evidence="3"/>
<dbReference type="Pfam" id="PF01627">
    <property type="entry name" value="Hpt"/>
    <property type="match status" value="1"/>
</dbReference>
<evidence type="ECO:0000313" key="19">
    <source>
        <dbReference type="Proteomes" id="UP000317893"/>
    </source>
</evidence>
<dbReference type="PANTHER" id="PTHR43395:SF10">
    <property type="entry name" value="CHEMOTAXIS PROTEIN CHEA"/>
    <property type="match status" value="1"/>
</dbReference>
<keyword evidence="9 18" id="KW-0418">Kinase</keyword>
<reference evidence="18 19" key="1">
    <citation type="submission" date="2019-06" db="EMBL/GenBank/DDBJ databases">
        <title>Sequencing the genomes of 1000 actinobacteria strains.</title>
        <authorList>
            <person name="Klenk H.-P."/>
        </authorList>
    </citation>
    <scope>NUCLEOTIDE SEQUENCE [LARGE SCALE GENOMIC DNA]</scope>
    <source>
        <strain evidence="18 19">DSM 18607</strain>
    </source>
</reference>
<proteinExistence type="predicted"/>
<dbReference type="CDD" id="cd00088">
    <property type="entry name" value="HPT"/>
    <property type="match status" value="1"/>
</dbReference>
<dbReference type="GO" id="GO:0006935">
    <property type="term" value="P:chemotaxis"/>
    <property type="evidence" value="ECO:0007669"/>
    <property type="project" value="UniProtKB-KW"/>
</dbReference>
<dbReference type="Pfam" id="PF02518">
    <property type="entry name" value="HATPase_c"/>
    <property type="match status" value="1"/>
</dbReference>
<feature type="region of interest" description="Disordered" evidence="14">
    <location>
        <begin position="133"/>
        <end position="156"/>
    </location>
</feature>
<keyword evidence="11" id="KW-0902">Two-component regulatory system</keyword>
<dbReference type="SMART" id="SM00260">
    <property type="entry name" value="CheW"/>
    <property type="match status" value="1"/>
</dbReference>
<comment type="caution">
    <text evidence="18">The sequence shown here is derived from an EMBL/GenBank/DDBJ whole genome shotgun (WGS) entry which is preliminary data.</text>
</comment>
<evidence type="ECO:0000256" key="11">
    <source>
        <dbReference type="ARBA" id="ARBA00023012"/>
    </source>
</evidence>
<evidence type="ECO:0000256" key="14">
    <source>
        <dbReference type="SAM" id="MobiDB-lite"/>
    </source>
</evidence>
<evidence type="ECO:0000256" key="4">
    <source>
        <dbReference type="ARBA" id="ARBA00021495"/>
    </source>
</evidence>
<dbReference type="GO" id="GO:0000155">
    <property type="term" value="F:phosphorelay sensor kinase activity"/>
    <property type="evidence" value="ECO:0007669"/>
    <property type="project" value="InterPro"/>
</dbReference>
<dbReference type="Gene3D" id="1.20.120.160">
    <property type="entry name" value="HPT domain"/>
    <property type="match status" value="1"/>
</dbReference>
<evidence type="ECO:0000256" key="10">
    <source>
        <dbReference type="ARBA" id="ARBA00022840"/>
    </source>
</evidence>
<evidence type="ECO:0000256" key="8">
    <source>
        <dbReference type="ARBA" id="ARBA00022741"/>
    </source>
</evidence>
<comment type="subcellular location">
    <subcellularLocation>
        <location evidence="2">Cell membrane</location>
    </subcellularLocation>
</comment>
<evidence type="ECO:0000256" key="13">
    <source>
        <dbReference type="PROSITE-ProRule" id="PRU00110"/>
    </source>
</evidence>
<dbReference type="InterPro" id="IPR008207">
    <property type="entry name" value="Sig_transdc_His_kin_Hpt_dom"/>
</dbReference>
<dbReference type="CDD" id="cd00731">
    <property type="entry name" value="CheA_reg"/>
    <property type="match status" value="1"/>
</dbReference>
<dbReference type="InterPro" id="IPR004105">
    <property type="entry name" value="CheA-like_dim"/>
</dbReference>
<organism evidence="18 19">
    <name type="scientific">Lapillicoccus jejuensis</name>
    <dbReference type="NCBI Taxonomy" id="402171"/>
    <lineage>
        <taxon>Bacteria</taxon>
        <taxon>Bacillati</taxon>
        <taxon>Actinomycetota</taxon>
        <taxon>Actinomycetes</taxon>
        <taxon>Micrococcales</taxon>
        <taxon>Intrasporangiaceae</taxon>
        <taxon>Lapillicoccus</taxon>
    </lineage>
</organism>
<accession>A0A542E4G6</accession>
<dbReference type="InterPro" id="IPR005467">
    <property type="entry name" value="His_kinase_dom"/>
</dbReference>
<dbReference type="InterPro" id="IPR036641">
    <property type="entry name" value="HPT_dom_sf"/>
</dbReference>
<feature type="modified residue" description="Phosphohistidine" evidence="13">
    <location>
        <position position="50"/>
    </location>
</feature>
<dbReference type="GO" id="GO:0005524">
    <property type="term" value="F:ATP binding"/>
    <property type="evidence" value="ECO:0007669"/>
    <property type="project" value="UniProtKB-KW"/>
</dbReference>
<feature type="compositionally biased region" description="Low complexity" evidence="14">
    <location>
        <begin position="146"/>
        <end position="156"/>
    </location>
</feature>
<evidence type="ECO:0000256" key="9">
    <source>
        <dbReference type="ARBA" id="ARBA00022777"/>
    </source>
</evidence>
<dbReference type="Gene3D" id="1.10.287.560">
    <property type="entry name" value="Histidine kinase CheA-like, homodimeric domain"/>
    <property type="match status" value="1"/>
</dbReference>
<dbReference type="Gene3D" id="2.30.30.40">
    <property type="entry name" value="SH3 Domains"/>
    <property type="match status" value="1"/>
</dbReference>
<dbReference type="PROSITE" id="PS50109">
    <property type="entry name" value="HIS_KIN"/>
    <property type="match status" value="1"/>
</dbReference>
<name>A0A542E4G6_9MICO</name>
<dbReference type="EMBL" id="VFMN01000001">
    <property type="protein sequence ID" value="TQJ10242.1"/>
    <property type="molecule type" value="Genomic_DNA"/>
</dbReference>
<dbReference type="GO" id="GO:0005886">
    <property type="term" value="C:plasma membrane"/>
    <property type="evidence" value="ECO:0007669"/>
    <property type="project" value="UniProtKB-SubCell"/>
</dbReference>
<evidence type="ECO:0000313" key="18">
    <source>
        <dbReference type="EMBL" id="TQJ10242.1"/>
    </source>
</evidence>